<dbReference type="PANTHER" id="PTHR36112:SF1">
    <property type="entry name" value="RIBOSOMAL RNA SMALL SUBUNIT METHYLTRANSFERASE J"/>
    <property type="match status" value="1"/>
</dbReference>
<dbReference type="GO" id="GO:0008990">
    <property type="term" value="F:rRNA (guanine-N2-)-methyltransferase activity"/>
    <property type="evidence" value="ECO:0007669"/>
    <property type="project" value="UniProtKB-UniRule"/>
</dbReference>
<dbReference type="KEGG" id="hpak:JT17_05075"/>
<proteinExistence type="inferred from homology"/>
<comment type="function">
    <text evidence="1">Specifically methylates the guanosine in position 1516 of 16S rRNA.</text>
</comment>
<evidence type="ECO:0000313" key="4">
    <source>
        <dbReference type="EMBL" id="WGE10485.1"/>
    </source>
</evidence>
<evidence type="ECO:0000313" key="3">
    <source>
        <dbReference type="EMBL" id="QSX17427.1"/>
    </source>
</evidence>
<dbReference type="Gene3D" id="3.40.50.150">
    <property type="entry name" value="Vaccinia Virus protein VP39"/>
    <property type="match status" value="1"/>
</dbReference>
<keyword evidence="1" id="KW-0698">rRNA processing</keyword>
<dbReference type="InterPro" id="IPR029063">
    <property type="entry name" value="SAM-dependent_MTases_sf"/>
</dbReference>
<reference evidence="4" key="3">
    <citation type="submission" date="2023-04" db="EMBL/GenBank/DDBJ databases">
        <title>Molecular characterization of the Integrative and Conjugative elements harboring multidrug-resistance gene from Glaesserella (Haemophilus) parasuis.</title>
        <authorList>
            <person name="Che Y."/>
            <person name="Zhou L."/>
        </authorList>
    </citation>
    <scope>NUCLEOTIDE SEQUENCE</scope>
    <source>
        <strain evidence="4">Z44</strain>
    </source>
</reference>
<dbReference type="OrthoDB" id="3191794at2"/>
<comment type="caution">
    <text evidence="1">Lacks conserved residue(s) required for the propagation of feature annotation.</text>
</comment>
<dbReference type="EC" id="2.1.1.242" evidence="1"/>
<dbReference type="GeneID" id="66619352"/>
<dbReference type="PANTHER" id="PTHR36112">
    <property type="entry name" value="RIBOSOMAL RNA SMALL SUBUNIT METHYLTRANSFERASE J"/>
    <property type="match status" value="1"/>
</dbReference>
<feature type="binding site" evidence="1">
    <location>
        <begin position="116"/>
        <end position="117"/>
    </location>
    <ligand>
        <name>S-adenosyl-L-methionine</name>
        <dbReference type="ChEBI" id="CHEBI:59789"/>
    </ligand>
</feature>
<keyword evidence="1" id="KW-0949">S-adenosyl-L-methionine</keyword>
<reference evidence="3" key="1">
    <citation type="submission" date="2021-03" db="EMBL/GenBank/DDBJ databases">
        <title>Characterization of a novel Integrative Conjugative Element in Glaesserella parasuis.</title>
        <authorList>
            <person name="Hu G."/>
            <person name="Sun H."/>
        </authorList>
    </citation>
    <scope>NUCLEOTIDE SEQUENCE</scope>
    <source>
        <strain evidence="3">GHP1807</strain>
    </source>
</reference>
<keyword evidence="1" id="KW-0963">Cytoplasm</keyword>
<feature type="binding site" evidence="1">
    <location>
        <position position="170"/>
    </location>
    <ligand>
        <name>S-adenosyl-L-methionine</name>
        <dbReference type="ChEBI" id="CHEBI:59789"/>
    </ligand>
</feature>
<accession>A0A145R412</accession>
<dbReference type="InterPro" id="IPR007536">
    <property type="entry name" value="16SrRNA_methylTrfase_J"/>
</dbReference>
<gene>
    <name evidence="1" type="primary">rsmJ</name>
    <name evidence="3" type="ORF">J1G54_02395</name>
    <name evidence="2" type="ORF">N5925_09140</name>
    <name evidence="4" type="ORF">QBL01_02415</name>
</gene>
<keyword evidence="1" id="KW-0808">Transferase</keyword>
<dbReference type="EMBL" id="CP121769">
    <property type="protein sequence ID" value="WGE10485.1"/>
    <property type="molecule type" value="Genomic_DNA"/>
</dbReference>
<keyword evidence="1 2" id="KW-0489">Methyltransferase</keyword>
<dbReference type="GO" id="GO:0005737">
    <property type="term" value="C:cytoplasm"/>
    <property type="evidence" value="ECO:0007669"/>
    <property type="project" value="UniProtKB-SubCell"/>
</dbReference>
<feature type="binding site" evidence="1">
    <location>
        <begin position="152"/>
        <end position="153"/>
    </location>
    <ligand>
        <name>S-adenosyl-L-methionine</name>
        <dbReference type="ChEBI" id="CHEBI:59789"/>
    </ligand>
</feature>
<evidence type="ECO:0000313" key="2">
    <source>
        <dbReference type="EMBL" id="MDD2168731.1"/>
    </source>
</evidence>
<protein>
    <recommendedName>
        <fullName evidence="1">Ribosomal RNA small subunit methyltransferase J</fullName>
        <ecNumber evidence="1">2.1.1.242</ecNumber>
    </recommendedName>
    <alternativeName>
        <fullName evidence="1">16S rRNA m2G1516 methyltransferase</fullName>
    </alternativeName>
    <alternativeName>
        <fullName evidence="1">rRNA (guanine-N(2)-)-methyltransferase</fullName>
    </alternativeName>
</protein>
<comment type="catalytic activity">
    <reaction evidence="1">
        <text>guanosine(1516) in 16S rRNA + S-adenosyl-L-methionine = N(2)-methylguanosine(1516) in 16S rRNA + S-adenosyl-L-homocysteine + H(+)</text>
        <dbReference type="Rhea" id="RHEA:43220"/>
        <dbReference type="Rhea" id="RHEA-COMP:10412"/>
        <dbReference type="Rhea" id="RHEA-COMP:10413"/>
        <dbReference type="ChEBI" id="CHEBI:15378"/>
        <dbReference type="ChEBI" id="CHEBI:57856"/>
        <dbReference type="ChEBI" id="CHEBI:59789"/>
        <dbReference type="ChEBI" id="CHEBI:74269"/>
        <dbReference type="ChEBI" id="CHEBI:74481"/>
        <dbReference type="EC" id="2.1.1.242"/>
    </reaction>
</comment>
<sequence length="247" mass="27978">MNIQLINESDFTERFYDICEKWKLKHNPSSNLALVQTNERLELRKLNQPKLGAVAVNFVDGKMSYRRKFGGGRNEAIVKAVGVKGSYTPTIIDATAGLGQDAFVLASIGCYVKLIERNPIVGALLEDGLQRAYKDLEIGHFMRERMVLLPHSSITGLNPDLDSVDVVYLDPMYPSKTKSALVKKEMQLFQQLVGCDLDSDDLLFPAQQLARKRVVVKRPNYALFLANKKPDFCKETKKHRFDIYLSH</sequence>
<dbReference type="KEGG" id="hpas:JL26_07090"/>
<dbReference type="EMBL" id="JAODIR010000053">
    <property type="protein sequence ID" value="MDD2168731.1"/>
    <property type="molecule type" value="Genomic_DNA"/>
</dbReference>
<dbReference type="SUPFAM" id="SSF53335">
    <property type="entry name" value="S-adenosyl-L-methionine-dependent methyltransferases"/>
    <property type="match status" value="1"/>
</dbReference>
<dbReference type="SMR" id="A0A145R412"/>
<dbReference type="Proteomes" id="UP001222296">
    <property type="component" value="Chromosome"/>
</dbReference>
<dbReference type="Proteomes" id="UP000662736">
    <property type="component" value="Chromosome"/>
</dbReference>
<organism evidence="2 5">
    <name type="scientific">Glaesserella parasuis</name>
    <name type="common">Haemophilus parasuis</name>
    <dbReference type="NCBI Taxonomy" id="738"/>
    <lineage>
        <taxon>Bacteria</taxon>
        <taxon>Pseudomonadati</taxon>
        <taxon>Pseudomonadota</taxon>
        <taxon>Gammaproteobacteria</taxon>
        <taxon>Pasteurellales</taxon>
        <taxon>Pasteurellaceae</taxon>
        <taxon>Glaesserella</taxon>
    </lineage>
</organism>
<name>A0A145R412_GLAPU</name>
<dbReference type="EMBL" id="CP071491">
    <property type="protein sequence ID" value="QSX17427.1"/>
    <property type="molecule type" value="Genomic_DNA"/>
</dbReference>
<reference evidence="2" key="2">
    <citation type="submission" date="2022-09" db="EMBL/GenBank/DDBJ databases">
        <title>Molecular characterization of Glaesserella parasuis strains circulating in commercial swine farms using whole-genome sequencing.</title>
        <authorList>
            <person name="Mugabi R."/>
            <person name="Clavijo M."/>
            <person name="Li G."/>
        </authorList>
    </citation>
    <scope>NUCLEOTIDE SEQUENCE</scope>
    <source>
        <strain evidence="2">0435-53</strain>
    </source>
</reference>
<dbReference type="Pfam" id="PF04445">
    <property type="entry name" value="SAM_MT"/>
    <property type="match status" value="1"/>
</dbReference>
<comment type="subcellular location">
    <subcellularLocation>
        <location evidence="1">Cytoplasm</location>
    </subcellularLocation>
</comment>
<dbReference type="Proteomes" id="UP001148834">
    <property type="component" value="Unassembled WGS sequence"/>
</dbReference>
<dbReference type="RefSeq" id="WP_016528343.1">
    <property type="nucleotide sequence ID" value="NZ_CBCRUP010000052.1"/>
</dbReference>
<dbReference type="AlphaFoldDB" id="A0A145R412"/>
<evidence type="ECO:0000256" key="1">
    <source>
        <dbReference type="HAMAP-Rule" id="MF_01523"/>
    </source>
</evidence>
<comment type="similarity">
    <text evidence="1">Belongs to the methyltransferase superfamily. RsmJ family.</text>
</comment>
<dbReference type="HAMAP" id="MF_01523">
    <property type="entry name" value="16SrRNA_methyltr_J"/>
    <property type="match status" value="1"/>
</dbReference>
<dbReference type="Gene3D" id="3.40.1630.10">
    <property type="entry name" value="YhiQ-like domain"/>
    <property type="match status" value="1"/>
</dbReference>
<evidence type="ECO:0000313" key="5">
    <source>
        <dbReference type="Proteomes" id="UP001148834"/>
    </source>
</evidence>